<accession>A0A2S8R9I3</accession>
<dbReference type="InterPro" id="IPR036890">
    <property type="entry name" value="HATPase_C_sf"/>
</dbReference>
<keyword evidence="4" id="KW-1003">Cell membrane</keyword>
<dbReference type="Pfam" id="PF00512">
    <property type="entry name" value="HisKA"/>
    <property type="match status" value="1"/>
</dbReference>
<dbReference type="PROSITE" id="PS50885">
    <property type="entry name" value="HAMP"/>
    <property type="match status" value="1"/>
</dbReference>
<organism evidence="17 18">
    <name type="scientific">Acetivibrio saccincola</name>
    <dbReference type="NCBI Taxonomy" id="1677857"/>
    <lineage>
        <taxon>Bacteria</taxon>
        <taxon>Bacillati</taxon>
        <taxon>Bacillota</taxon>
        <taxon>Clostridia</taxon>
        <taxon>Eubacteriales</taxon>
        <taxon>Oscillospiraceae</taxon>
        <taxon>Acetivibrio</taxon>
    </lineage>
</organism>
<evidence type="ECO:0000256" key="2">
    <source>
        <dbReference type="ARBA" id="ARBA00004651"/>
    </source>
</evidence>
<comment type="caution">
    <text evidence="17">The sequence shown here is derived from an EMBL/GenBank/DDBJ whole genome shotgun (WGS) entry which is preliminary data.</text>
</comment>
<dbReference type="Proteomes" id="UP000239720">
    <property type="component" value="Unassembled WGS sequence"/>
</dbReference>
<comment type="subcellular location">
    <subcellularLocation>
        <location evidence="2">Cell membrane</location>
        <topology evidence="2">Multi-pass membrane protein</topology>
    </subcellularLocation>
</comment>
<dbReference type="SMART" id="SM00387">
    <property type="entry name" value="HATPase_c"/>
    <property type="match status" value="1"/>
</dbReference>
<keyword evidence="6" id="KW-0808">Transferase</keyword>
<dbReference type="InterPro" id="IPR036097">
    <property type="entry name" value="HisK_dim/P_sf"/>
</dbReference>
<keyword evidence="13 14" id="KW-0472">Membrane</keyword>
<keyword evidence="12" id="KW-0902">Two-component regulatory system</keyword>
<dbReference type="InterPro" id="IPR003661">
    <property type="entry name" value="HisK_dim/P_dom"/>
</dbReference>
<feature type="domain" description="HAMP" evidence="16">
    <location>
        <begin position="98"/>
        <end position="150"/>
    </location>
</feature>
<feature type="transmembrane region" description="Helical" evidence="14">
    <location>
        <begin position="12"/>
        <end position="35"/>
    </location>
</feature>
<dbReference type="CDD" id="cd06225">
    <property type="entry name" value="HAMP"/>
    <property type="match status" value="1"/>
</dbReference>
<dbReference type="AlphaFoldDB" id="A0A2S8R9I3"/>
<dbReference type="EMBL" id="NEMB01000003">
    <property type="protein sequence ID" value="PQQ66444.1"/>
    <property type="molecule type" value="Genomic_DNA"/>
</dbReference>
<evidence type="ECO:0000256" key="7">
    <source>
        <dbReference type="ARBA" id="ARBA00022692"/>
    </source>
</evidence>
<dbReference type="Gene3D" id="6.10.340.10">
    <property type="match status" value="1"/>
</dbReference>
<feature type="domain" description="Histidine kinase" evidence="15">
    <location>
        <begin position="165"/>
        <end position="382"/>
    </location>
</feature>
<proteinExistence type="predicted"/>
<dbReference type="PROSITE" id="PS50109">
    <property type="entry name" value="HIS_KIN"/>
    <property type="match status" value="1"/>
</dbReference>
<keyword evidence="9" id="KW-0418">Kinase</keyword>
<evidence type="ECO:0000313" key="18">
    <source>
        <dbReference type="Proteomes" id="UP000239720"/>
    </source>
</evidence>
<dbReference type="Gene3D" id="3.30.565.10">
    <property type="entry name" value="Histidine kinase-like ATPase, C-terminal domain"/>
    <property type="match status" value="1"/>
</dbReference>
<feature type="transmembrane region" description="Helical" evidence="14">
    <location>
        <begin position="73"/>
        <end position="96"/>
    </location>
</feature>
<dbReference type="Pfam" id="PF00672">
    <property type="entry name" value="HAMP"/>
    <property type="match status" value="1"/>
</dbReference>
<evidence type="ECO:0000256" key="6">
    <source>
        <dbReference type="ARBA" id="ARBA00022679"/>
    </source>
</evidence>
<dbReference type="CDD" id="cd00082">
    <property type="entry name" value="HisKA"/>
    <property type="match status" value="1"/>
</dbReference>
<comment type="catalytic activity">
    <reaction evidence="1">
        <text>ATP + protein L-histidine = ADP + protein N-phospho-L-histidine.</text>
        <dbReference type="EC" id="2.7.13.3"/>
    </reaction>
</comment>
<dbReference type="SUPFAM" id="SSF158472">
    <property type="entry name" value="HAMP domain-like"/>
    <property type="match status" value="1"/>
</dbReference>
<gene>
    <name evidence="17" type="ORF">B9R14_06540</name>
</gene>
<evidence type="ECO:0000256" key="9">
    <source>
        <dbReference type="ARBA" id="ARBA00022777"/>
    </source>
</evidence>
<evidence type="ECO:0000256" key="14">
    <source>
        <dbReference type="SAM" id="Phobius"/>
    </source>
</evidence>
<keyword evidence="10" id="KW-0067">ATP-binding</keyword>
<dbReference type="SMART" id="SM00304">
    <property type="entry name" value="HAMP"/>
    <property type="match status" value="1"/>
</dbReference>
<dbReference type="Gene3D" id="1.10.287.130">
    <property type="match status" value="1"/>
</dbReference>
<sequence length="382" mass="43265">MEWLRQMSLKKAFLCITILFLLIALAFSVLSVMAIGRINKQNGYSIEVKIGQGIVLPENSPKTNTSFLDNTLMILQLILPVIFVIAGLLTANLVFYRIKLKQPLTLLQAGAEKIMDNNLDFIIQSDSNDELGQLCNSFEKMRVQLLENNRELWRQMEERKRLNAAFSHDLRNPVTVLKGSVKLLRKRLSNNALTTQNIEESISLIEEYAARIEKYIEAMSGVQRLEQLQFSPEKIYYETVVKDLKDSIHLLTMDSGIEAEVEAEDIFEWQKSVLLDKAMLFNIAENLIANAIRFAKAKIRVSIKLEEKMLVLSVQDDGPGFSQDILKKGAEPFLRGDKGNEKGTHFGMGLYICRLLCEKHNGSLELQNTNDGALATARLKVL</sequence>
<keyword evidence="7 14" id="KW-0812">Transmembrane</keyword>
<evidence type="ECO:0000256" key="5">
    <source>
        <dbReference type="ARBA" id="ARBA00022553"/>
    </source>
</evidence>
<dbReference type="GO" id="GO:0005524">
    <property type="term" value="F:ATP binding"/>
    <property type="evidence" value="ECO:0007669"/>
    <property type="project" value="UniProtKB-KW"/>
</dbReference>
<dbReference type="PANTHER" id="PTHR45528:SF1">
    <property type="entry name" value="SENSOR HISTIDINE KINASE CPXA"/>
    <property type="match status" value="1"/>
</dbReference>
<evidence type="ECO:0000256" key="11">
    <source>
        <dbReference type="ARBA" id="ARBA00022989"/>
    </source>
</evidence>
<evidence type="ECO:0000259" key="15">
    <source>
        <dbReference type="PROSITE" id="PS50109"/>
    </source>
</evidence>
<evidence type="ECO:0000313" key="17">
    <source>
        <dbReference type="EMBL" id="PQQ66444.1"/>
    </source>
</evidence>
<evidence type="ECO:0000256" key="4">
    <source>
        <dbReference type="ARBA" id="ARBA00022475"/>
    </source>
</evidence>
<evidence type="ECO:0000256" key="13">
    <source>
        <dbReference type="ARBA" id="ARBA00023136"/>
    </source>
</evidence>
<dbReference type="EC" id="2.7.13.3" evidence="3"/>
<evidence type="ECO:0000256" key="10">
    <source>
        <dbReference type="ARBA" id="ARBA00022840"/>
    </source>
</evidence>
<dbReference type="GO" id="GO:0000155">
    <property type="term" value="F:phosphorelay sensor kinase activity"/>
    <property type="evidence" value="ECO:0007669"/>
    <property type="project" value="InterPro"/>
</dbReference>
<dbReference type="Pfam" id="PF02518">
    <property type="entry name" value="HATPase_c"/>
    <property type="match status" value="1"/>
</dbReference>
<keyword evidence="11 14" id="KW-1133">Transmembrane helix</keyword>
<dbReference type="InterPro" id="IPR003594">
    <property type="entry name" value="HATPase_dom"/>
</dbReference>
<dbReference type="RefSeq" id="WP_105367848.1">
    <property type="nucleotide sequence ID" value="NZ_NEMB01000003.1"/>
</dbReference>
<evidence type="ECO:0000256" key="1">
    <source>
        <dbReference type="ARBA" id="ARBA00000085"/>
    </source>
</evidence>
<dbReference type="PANTHER" id="PTHR45528">
    <property type="entry name" value="SENSOR HISTIDINE KINASE CPXA"/>
    <property type="match status" value="1"/>
</dbReference>
<evidence type="ECO:0000256" key="3">
    <source>
        <dbReference type="ARBA" id="ARBA00012438"/>
    </source>
</evidence>
<dbReference type="SMART" id="SM00388">
    <property type="entry name" value="HisKA"/>
    <property type="match status" value="1"/>
</dbReference>
<dbReference type="InterPro" id="IPR050398">
    <property type="entry name" value="HssS/ArlS-like"/>
</dbReference>
<keyword evidence="5" id="KW-0597">Phosphoprotein</keyword>
<dbReference type="InterPro" id="IPR003660">
    <property type="entry name" value="HAMP_dom"/>
</dbReference>
<dbReference type="InterPro" id="IPR005467">
    <property type="entry name" value="His_kinase_dom"/>
</dbReference>
<evidence type="ECO:0000256" key="12">
    <source>
        <dbReference type="ARBA" id="ARBA00023012"/>
    </source>
</evidence>
<reference evidence="17 18" key="1">
    <citation type="journal article" date="2018" name="Syst. Appl. Microbiol.">
        <title>Characterization and high-quality draft genome sequence of Herbivorax saccincola A7, an anaerobic, alkaliphilic, thermophilic, cellulolytic, and xylanolytic bacterium.</title>
        <authorList>
            <person name="Aikawa S."/>
            <person name="Baramee S."/>
            <person name="Sermsathanaswadi J."/>
            <person name="Thianheng P."/>
            <person name="Tachaapaikoon C."/>
            <person name="Shikata A."/>
            <person name="Waeonukul R."/>
            <person name="Pason P."/>
            <person name="Ratanakhanokchai K."/>
            <person name="Kosugi A."/>
        </authorList>
    </citation>
    <scope>NUCLEOTIDE SEQUENCE [LARGE SCALE GENOMIC DNA]</scope>
    <source>
        <strain evidence="17 18">A7</strain>
    </source>
</reference>
<dbReference type="SUPFAM" id="SSF55874">
    <property type="entry name" value="ATPase domain of HSP90 chaperone/DNA topoisomerase II/histidine kinase"/>
    <property type="match status" value="1"/>
</dbReference>
<protein>
    <recommendedName>
        <fullName evidence="3">histidine kinase</fullName>
        <ecNumber evidence="3">2.7.13.3</ecNumber>
    </recommendedName>
</protein>
<dbReference type="OrthoDB" id="84942at2"/>
<evidence type="ECO:0000256" key="8">
    <source>
        <dbReference type="ARBA" id="ARBA00022741"/>
    </source>
</evidence>
<keyword evidence="8" id="KW-0547">Nucleotide-binding</keyword>
<dbReference type="SUPFAM" id="SSF47384">
    <property type="entry name" value="Homodimeric domain of signal transducing histidine kinase"/>
    <property type="match status" value="1"/>
</dbReference>
<dbReference type="GO" id="GO:0005886">
    <property type="term" value="C:plasma membrane"/>
    <property type="evidence" value="ECO:0007669"/>
    <property type="project" value="UniProtKB-SubCell"/>
</dbReference>
<evidence type="ECO:0000259" key="16">
    <source>
        <dbReference type="PROSITE" id="PS50885"/>
    </source>
</evidence>
<name>A0A2S8R9I3_9FIRM</name>